<comment type="caution">
    <text evidence="1">The sequence shown here is derived from an EMBL/GenBank/DDBJ whole genome shotgun (WGS) entry which is preliminary data.</text>
</comment>
<name>A0A4Y2G500_ARAVE</name>
<organism evidence="1 2">
    <name type="scientific">Araneus ventricosus</name>
    <name type="common">Orbweaver spider</name>
    <name type="synonym">Epeira ventricosa</name>
    <dbReference type="NCBI Taxonomy" id="182803"/>
    <lineage>
        <taxon>Eukaryota</taxon>
        <taxon>Metazoa</taxon>
        <taxon>Ecdysozoa</taxon>
        <taxon>Arthropoda</taxon>
        <taxon>Chelicerata</taxon>
        <taxon>Arachnida</taxon>
        <taxon>Araneae</taxon>
        <taxon>Araneomorphae</taxon>
        <taxon>Entelegynae</taxon>
        <taxon>Araneoidea</taxon>
        <taxon>Araneidae</taxon>
        <taxon>Araneus</taxon>
    </lineage>
</organism>
<dbReference type="AlphaFoldDB" id="A0A4Y2G500"/>
<gene>
    <name evidence="1" type="ORF">AVEN_18431_1</name>
</gene>
<keyword evidence="2" id="KW-1185">Reference proteome</keyword>
<dbReference type="EMBL" id="BGPR01001233">
    <property type="protein sequence ID" value="GBM48932.1"/>
    <property type="molecule type" value="Genomic_DNA"/>
</dbReference>
<accession>A0A4Y2G500</accession>
<dbReference type="Proteomes" id="UP000499080">
    <property type="component" value="Unassembled WGS sequence"/>
</dbReference>
<protein>
    <submittedName>
        <fullName evidence="1">Uncharacterized protein</fullName>
    </submittedName>
</protein>
<evidence type="ECO:0000313" key="2">
    <source>
        <dbReference type="Proteomes" id="UP000499080"/>
    </source>
</evidence>
<reference evidence="1 2" key="1">
    <citation type="journal article" date="2019" name="Sci. Rep.">
        <title>Orb-weaving spider Araneus ventricosus genome elucidates the spidroin gene catalogue.</title>
        <authorList>
            <person name="Kono N."/>
            <person name="Nakamura H."/>
            <person name="Ohtoshi R."/>
            <person name="Moran D.A.P."/>
            <person name="Shinohara A."/>
            <person name="Yoshida Y."/>
            <person name="Fujiwara M."/>
            <person name="Mori M."/>
            <person name="Tomita M."/>
            <person name="Arakawa K."/>
        </authorList>
    </citation>
    <scope>NUCLEOTIDE SEQUENCE [LARGE SCALE GENOMIC DNA]</scope>
</reference>
<sequence length="130" mass="14874">MIQIKIHQPRSCHCNRDGSTWCSSIPPTLLFGTLYNSVPRRCRIIICHAPRIQLASVQMSCWPSRSERKEMVSFAVEASERMKKSVSKLLLGPSPCKRKSLFLPGLGRDGTRAIDFRKSIRKRHVLCVFF</sequence>
<proteinExistence type="predicted"/>
<evidence type="ECO:0000313" key="1">
    <source>
        <dbReference type="EMBL" id="GBM48932.1"/>
    </source>
</evidence>